<protein>
    <submittedName>
        <fullName evidence="1">Uncharacterized protein</fullName>
    </submittedName>
</protein>
<reference evidence="1" key="1">
    <citation type="submission" date="2011-04" db="EMBL/GenBank/DDBJ databases">
        <title>Evolution of plant cell wall degrading machinery underlies the functional diversity of forest fungi.</title>
        <authorList>
            <consortium name="US DOE Joint Genome Institute (JGI-PGF)"/>
            <person name="Eastwood D.C."/>
            <person name="Floudas D."/>
            <person name="Binder M."/>
            <person name="Majcherczyk A."/>
            <person name="Schneider P."/>
            <person name="Aerts A."/>
            <person name="Asiegbu F.O."/>
            <person name="Baker S.E."/>
            <person name="Barry K."/>
            <person name="Bendiksby M."/>
            <person name="Blumentritt M."/>
            <person name="Coutinho P.M."/>
            <person name="Cullen D."/>
            <person name="Cullen D."/>
            <person name="Gathman A."/>
            <person name="Goodell B."/>
            <person name="Henrissat B."/>
            <person name="Ihrmark K."/>
            <person name="Kauserud H."/>
            <person name="Kohler A."/>
            <person name="LaButti K."/>
            <person name="Lapidus A."/>
            <person name="Lavin J.L."/>
            <person name="Lee Y.-H."/>
            <person name="Lindquist E."/>
            <person name="Lilly W."/>
            <person name="Lucas S."/>
            <person name="Morin E."/>
            <person name="Murat C."/>
            <person name="Oguiza J.A."/>
            <person name="Park J."/>
            <person name="Pisabarro A.G."/>
            <person name="Riley R."/>
            <person name="Rosling A."/>
            <person name="Salamov A."/>
            <person name="Schmidt O."/>
            <person name="Schmutz J."/>
            <person name="Skrede I."/>
            <person name="Stenlid J."/>
            <person name="Wiebenga A."/>
            <person name="Xie X."/>
            <person name="Kues U."/>
            <person name="Hibbett D.S."/>
            <person name="Hoffmeister D."/>
            <person name="Hogberg N."/>
            <person name="Martin F."/>
            <person name="Grigoriev I.V."/>
            <person name="Watkinson S.C."/>
        </authorList>
    </citation>
    <scope>NUCLEOTIDE SEQUENCE</scope>
    <source>
        <strain evidence="1">S7.9</strain>
    </source>
</reference>
<evidence type="ECO:0000313" key="1">
    <source>
        <dbReference type="EMBL" id="EGO23537.1"/>
    </source>
</evidence>
<dbReference type="Proteomes" id="UP000008064">
    <property type="component" value="Unassembled WGS sequence"/>
</dbReference>
<dbReference type="EMBL" id="GL945435">
    <property type="protein sequence ID" value="EGO23537.1"/>
    <property type="molecule type" value="Genomic_DNA"/>
</dbReference>
<dbReference type="KEGG" id="sla:SERLADRAFT_438849"/>
<dbReference type="HOGENOM" id="CLU_721824_0_0_1"/>
<dbReference type="GeneID" id="18815100"/>
<dbReference type="RefSeq" id="XP_007319299.1">
    <property type="nucleotide sequence ID" value="XM_007319237.1"/>
</dbReference>
<accession>F8P0I2</accession>
<organism>
    <name type="scientific">Serpula lacrymans var. lacrymans (strain S7.9)</name>
    <name type="common">Dry rot fungus</name>
    <dbReference type="NCBI Taxonomy" id="578457"/>
    <lineage>
        <taxon>Eukaryota</taxon>
        <taxon>Fungi</taxon>
        <taxon>Dikarya</taxon>
        <taxon>Basidiomycota</taxon>
        <taxon>Agaricomycotina</taxon>
        <taxon>Agaricomycetes</taxon>
        <taxon>Agaricomycetidae</taxon>
        <taxon>Boletales</taxon>
        <taxon>Coniophorineae</taxon>
        <taxon>Serpulaceae</taxon>
        <taxon>Serpula</taxon>
    </lineage>
</organism>
<dbReference type="AlphaFoldDB" id="F8P0I2"/>
<dbReference type="OrthoDB" id="3225650at2759"/>
<sequence length="349" mass="38630">MTDSTHDTHNQQFLDRGPNESFEALIDLLASDDILEDIRLSSPQSNPRDLRDSDGRLDFEKIRSFFSTKNRNLSTATSRKITEPVVAQDLNLVASTPLVGPSNPTLEVLEAPLLSRLSDVALSGKPSVSLFPCADLPPTAQPDVHGVLLPKAAESNTHPVNCNLDPAWLTKPLEFTPLNQALLAARAETDDLRAQYEKLQALLSKDPPQAHDMQPPYERIEDTCCSTDIISSPPTEPPFGPEIASLSENDAKRTLAVLFKELSIPSSFLSSYRNVESQLAPAFSEDDVAGNITHAMQFLTRVDEIVWHRSSHAYRPGSCPPSVFSEANVNALLDRIALWERAFRRERRV</sequence>
<gene>
    <name evidence="1" type="ORF">SERLADRAFT_438849</name>
</gene>
<name>F8P0I2_SERL9</name>
<proteinExistence type="predicted"/>